<gene>
    <name evidence="1" type="ORF">M9458_036046</name>
</gene>
<comment type="caution">
    <text evidence="1">The sequence shown here is derived from an EMBL/GenBank/DDBJ whole genome shotgun (WGS) entry which is preliminary data.</text>
</comment>
<dbReference type="Proteomes" id="UP001529510">
    <property type="component" value="Unassembled WGS sequence"/>
</dbReference>
<feature type="non-terminal residue" evidence="1">
    <location>
        <position position="61"/>
    </location>
</feature>
<sequence>KVHRERELTVESSMRFHRNVSPDDVGVPSKLFPRDPAVLHGSYPYELLCRDYCPQKKLECI</sequence>
<evidence type="ECO:0000313" key="1">
    <source>
        <dbReference type="EMBL" id="KAL0167824.1"/>
    </source>
</evidence>
<protein>
    <submittedName>
        <fullName evidence="1">Uncharacterized protein</fullName>
    </submittedName>
</protein>
<dbReference type="AlphaFoldDB" id="A0ABD0P125"/>
<evidence type="ECO:0000313" key="2">
    <source>
        <dbReference type="Proteomes" id="UP001529510"/>
    </source>
</evidence>
<feature type="non-terminal residue" evidence="1">
    <location>
        <position position="1"/>
    </location>
</feature>
<accession>A0ABD0P125</accession>
<organism evidence="1 2">
    <name type="scientific">Cirrhinus mrigala</name>
    <name type="common">Mrigala</name>
    <dbReference type="NCBI Taxonomy" id="683832"/>
    <lineage>
        <taxon>Eukaryota</taxon>
        <taxon>Metazoa</taxon>
        <taxon>Chordata</taxon>
        <taxon>Craniata</taxon>
        <taxon>Vertebrata</taxon>
        <taxon>Euteleostomi</taxon>
        <taxon>Actinopterygii</taxon>
        <taxon>Neopterygii</taxon>
        <taxon>Teleostei</taxon>
        <taxon>Ostariophysi</taxon>
        <taxon>Cypriniformes</taxon>
        <taxon>Cyprinidae</taxon>
        <taxon>Labeoninae</taxon>
        <taxon>Labeonini</taxon>
        <taxon>Cirrhinus</taxon>
    </lineage>
</organism>
<dbReference type="EMBL" id="JAMKFB020000018">
    <property type="protein sequence ID" value="KAL0167824.1"/>
    <property type="molecule type" value="Genomic_DNA"/>
</dbReference>
<proteinExistence type="predicted"/>
<keyword evidence="2" id="KW-1185">Reference proteome</keyword>
<reference evidence="1 2" key="1">
    <citation type="submission" date="2024-05" db="EMBL/GenBank/DDBJ databases">
        <title>Genome sequencing and assembly of Indian major carp, Cirrhinus mrigala (Hamilton, 1822).</title>
        <authorList>
            <person name="Mohindra V."/>
            <person name="Chowdhury L.M."/>
            <person name="Lal K."/>
            <person name="Jena J.K."/>
        </authorList>
    </citation>
    <scope>NUCLEOTIDE SEQUENCE [LARGE SCALE GENOMIC DNA]</scope>
    <source>
        <strain evidence="1">CM1030</strain>
        <tissue evidence="1">Blood</tissue>
    </source>
</reference>
<name>A0ABD0P125_CIRMR</name>